<evidence type="ECO:0000313" key="3">
    <source>
        <dbReference type="EMBL" id="CAF4409546.1"/>
    </source>
</evidence>
<dbReference type="EMBL" id="CAJOBC010092467">
    <property type="protein sequence ID" value="CAF4409546.1"/>
    <property type="molecule type" value="Genomic_DNA"/>
</dbReference>
<feature type="non-terminal residue" evidence="1">
    <location>
        <position position="1"/>
    </location>
</feature>
<name>A0A815WWY0_9BILA</name>
<dbReference type="Proteomes" id="UP000663829">
    <property type="component" value="Unassembled WGS sequence"/>
</dbReference>
<keyword evidence="4" id="KW-1185">Reference proteome</keyword>
<reference evidence="1" key="1">
    <citation type="submission" date="2021-02" db="EMBL/GenBank/DDBJ databases">
        <authorList>
            <person name="Nowell W R."/>
        </authorList>
    </citation>
    <scope>NUCLEOTIDE SEQUENCE</scope>
</reference>
<dbReference type="EMBL" id="CAJNOQ010026801">
    <property type="protein sequence ID" value="CAF1548711.1"/>
    <property type="molecule type" value="Genomic_DNA"/>
</dbReference>
<sequence>DTTNTSNITSINVTTSDQINDETKDISVENISQNSDEVIVRDSGQFEDTNTHTHESVYDMGIKRRTNIDKLGHCAAMLLYKIRHKLSNVAMDDYCKHFSAINVNNVPRSFVAVRNNLSNVSVDDDNIETIYICYNCKNIMNNHDQCQTNGCEQNDYNVTPPHVFYKLSIISQLKILLVIPNSYNKMCDGRKQVKKRSKMIYINKKMMIVLLLQ</sequence>
<organism evidence="1 4">
    <name type="scientific">Didymodactylos carnosus</name>
    <dbReference type="NCBI Taxonomy" id="1234261"/>
    <lineage>
        <taxon>Eukaryota</taxon>
        <taxon>Metazoa</taxon>
        <taxon>Spiralia</taxon>
        <taxon>Gnathifera</taxon>
        <taxon>Rotifera</taxon>
        <taxon>Eurotatoria</taxon>
        <taxon>Bdelloidea</taxon>
        <taxon>Philodinida</taxon>
        <taxon>Philodinidae</taxon>
        <taxon>Didymodactylos</taxon>
    </lineage>
</organism>
<comment type="caution">
    <text evidence="1">The sequence shown here is derived from an EMBL/GenBank/DDBJ whole genome shotgun (WGS) entry which is preliminary data.</text>
</comment>
<accession>A0A815WWY0</accession>
<evidence type="ECO:0000313" key="1">
    <source>
        <dbReference type="EMBL" id="CAF1548711.1"/>
    </source>
</evidence>
<protein>
    <submittedName>
        <fullName evidence="1">Uncharacterized protein</fullName>
    </submittedName>
</protein>
<dbReference type="EMBL" id="CAJOBA010070761">
    <property type="protein sequence ID" value="CAF4390353.1"/>
    <property type="molecule type" value="Genomic_DNA"/>
</dbReference>
<dbReference type="Proteomes" id="UP000682733">
    <property type="component" value="Unassembled WGS sequence"/>
</dbReference>
<gene>
    <name evidence="1" type="ORF">GPM918_LOCUS39067</name>
    <name evidence="3" type="ORF">SRO942_LOCUS39921</name>
    <name evidence="2" type="ORF">TMI583_LOCUS43004</name>
</gene>
<dbReference type="Proteomes" id="UP000681722">
    <property type="component" value="Unassembled WGS sequence"/>
</dbReference>
<evidence type="ECO:0000313" key="4">
    <source>
        <dbReference type="Proteomes" id="UP000663829"/>
    </source>
</evidence>
<dbReference type="AlphaFoldDB" id="A0A815WWY0"/>
<proteinExistence type="predicted"/>
<evidence type="ECO:0000313" key="2">
    <source>
        <dbReference type="EMBL" id="CAF4390353.1"/>
    </source>
</evidence>